<dbReference type="OrthoDB" id="408373at2759"/>
<dbReference type="Proteomes" id="UP000250266">
    <property type="component" value="Unassembled WGS sequence"/>
</dbReference>
<organism evidence="4 5">
    <name type="scientific">Lepidopterella palustris CBS 459.81</name>
    <dbReference type="NCBI Taxonomy" id="1314670"/>
    <lineage>
        <taxon>Eukaryota</taxon>
        <taxon>Fungi</taxon>
        <taxon>Dikarya</taxon>
        <taxon>Ascomycota</taxon>
        <taxon>Pezizomycotina</taxon>
        <taxon>Dothideomycetes</taxon>
        <taxon>Pleosporomycetidae</taxon>
        <taxon>Mytilinidiales</taxon>
        <taxon>Argynnaceae</taxon>
        <taxon>Lepidopterella</taxon>
    </lineage>
</organism>
<dbReference type="PANTHER" id="PTHR43329">
    <property type="entry name" value="EPOXIDE HYDROLASE"/>
    <property type="match status" value="1"/>
</dbReference>
<evidence type="ECO:0000313" key="5">
    <source>
        <dbReference type="Proteomes" id="UP000250266"/>
    </source>
</evidence>
<evidence type="ECO:0000259" key="3">
    <source>
        <dbReference type="Pfam" id="PF00561"/>
    </source>
</evidence>
<evidence type="ECO:0000313" key="4">
    <source>
        <dbReference type="EMBL" id="OCK81167.1"/>
    </source>
</evidence>
<keyword evidence="5" id="KW-1185">Reference proteome</keyword>
<dbReference type="SUPFAM" id="SSF53474">
    <property type="entry name" value="alpha/beta-Hydrolases"/>
    <property type="match status" value="1"/>
</dbReference>
<dbReference type="PRINTS" id="PR00412">
    <property type="entry name" value="EPOXHYDRLASE"/>
</dbReference>
<keyword evidence="1 4" id="KW-0378">Hydrolase</keyword>
<gene>
    <name evidence="4" type="ORF">K432DRAFT_351617</name>
</gene>
<name>A0A8E2JG62_9PEZI</name>
<dbReference type="EMBL" id="KV744931">
    <property type="protein sequence ID" value="OCK81167.1"/>
    <property type="molecule type" value="Genomic_DNA"/>
</dbReference>
<comment type="similarity">
    <text evidence="2">Belongs to the AB hydrolase superfamily. Epoxide hydrolase family.</text>
</comment>
<proteinExistence type="inferred from homology"/>
<protein>
    <submittedName>
        <fullName evidence="4">Epoxide hydrolase-like protein</fullName>
    </submittedName>
</protein>
<dbReference type="InterPro" id="IPR029058">
    <property type="entry name" value="AB_hydrolase_fold"/>
</dbReference>
<evidence type="ECO:0000256" key="2">
    <source>
        <dbReference type="ARBA" id="ARBA00038334"/>
    </source>
</evidence>
<dbReference type="AlphaFoldDB" id="A0A8E2JG62"/>
<dbReference type="Pfam" id="PF00561">
    <property type="entry name" value="Abhydrolase_1"/>
    <property type="match status" value="1"/>
</dbReference>
<dbReference type="Gene3D" id="3.40.50.1820">
    <property type="entry name" value="alpha/beta hydrolase"/>
    <property type="match status" value="1"/>
</dbReference>
<sequence length="329" mass="37580">MPEGVEHRSALLNGRRYHYLHAAPPDGNLIGTIVLIHGFQDLSFGWRNQMPVLVGEGFRVVAVDCMGYGGTDAPSVPPESISNYTFKRCADDIAELARQLHTTRIVLGGHDWGGLIITRMYLYHPNLIAGIFSAGTPYLPPEPRWLEWDEYVAKFPTFAYQKYFSSLNFESKIQTKEEIRLFFVAGYYGRGPNGEMPFSTEGALMHNWPLLIKSDVLTDKELDYYTQEYARHGMNGPLNWYRNRRKNFEDELALDPEATITVPFLFIQSLKDVFLPPRMSEGMEKYIPKLRRAAVDCGHFSLVLAPQGINEAIKDWLREDVLPLYEGHV</sequence>
<accession>A0A8E2JG62</accession>
<dbReference type="InterPro" id="IPR000073">
    <property type="entry name" value="AB_hydrolase_1"/>
</dbReference>
<feature type="domain" description="AB hydrolase-1" evidence="3">
    <location>
        <begin position="32"/>
        <end position="304"/>
    </location>
</feature>
<reference evidence="4 5" key="1">
    <citation type="journal article" date="2016" name="Nat. Commun.">
        <title>Ectomycorrhizal ecology is imprinted in the genome of the dominant symbiotic fungus Cenococcum geophilum.</title>
        <authorList>
            <consortium name="DOE Joint Genome Institute"/>
            <person name="Peter M."/>
            <person name="Kohler A."/>
            <person name="Ohm R.A."/>
            <person name="Kuo A."/>
            <person name="Krutzmann J."/>
            <person name="Morin E."/>
            <person name="Arend M."/>
            <person name="Barry K.W."/>
            <person name="Binder M."/>
            <person name="Choi C."/>
            <person name="Clum A."/>
            <person name="Copeland A."/>
            <person name="Grisel N."/>
            <person name="Haridas S."/>
            <person name="Kipfer T."/>
            <person name="LaButti K."/>
            <person name="Lindquist E."/>
            <person name="Lipzen A."/>
            <person name="Maire R."/>
            <person name="Meier B."/>
            <person name="Mihaltcheva S."/>
            <person name="Molinier V."/>
            <person name="Murat C."/>
            <person name="Poggeler S."/>
            <person name="Quandt C.A."/>
            <person name="Sperisen C."/>
            <person name="Tritt A."/>
            <person name="Tisserant E."/>
            <person name="Crous P.W."/>
            <person name="Henrissat B."/>
            <person name="Nehls U."/>
            <person name="Egli S."/>
            <person name="Spatafora J.W."/>
            <person name="Grigoriev I.V."/>
            <person name="Martin F.M."/>
        </authorList>
    </citation>
    <scope>NUCLEOTIDE SEQUENCE [LARGE SCALE GENOMIC DNA]</scope>
    <source>
        <strain evidence="4 5">CBS 459.81</strain>
    </source>
</reference>
<dbReference type="GO" id="GO:0016787">
    <property type="term" value="F:hydrolase activity"/>
    <property type="evidence" value="ECO:0007669"/>
    <property type="project" value="UniProtKB-KW"/>
</dbReference>
<evidence type="ECO:0000256" key="1">
    <source>
        <dbReference type="ARBA" id="ARBA00022801"/>
    </source>
</evidence>
<dbReference type="InterPro" id="IPR000639">
    <property type="entry name" value="Epox_hydrolase-like"/>
</dbReference>